<organism evidence="3 4">
    <name type="scientific">Striga hermonthica</name>
    <name type="common">Purple witchweed</name>
    <name type="synonym">Buchnera hermonthica</name>
    <dbReference type="NCBI Taxonomy" id="68872"/>
    <lineage>
        <taxon>Eukaryota</taxon>
        <taxon>Viridiplantae</taxon>
        <taxon>Streptophyta</taxon>
        <taxon>Embryophyta</taxon>
        <taxon>Tracheophyta</taxon>
        <taxon>Spermatophyta</taxon>
        <taxon>Magnoliopsida</taxon>
        <taxon>eudicotyledons</taxon>
        <taxon>Gunneridae</taxon>
        <taxon>Pentapetalae</taxon>
        <taxon>asterids</taxon>
        <taxon>lamiids</taxon>
        <taxon>Lamiales</taxon>
        <taxon>Orobanchaceae</taxon>
        <taxon>Buchnereae</taxon>
        <taxon>Striga</taxon>
    </lineage>
</organism>
<evidence type="ECO:0000256" key="1">
    <source>
        <dbReference type="SAM" id="MobiDB-lite"/>
    </source>
</evidence>
<feature type="domain" description="HAT C-terminal dimerisation" evidence="2">
    <location>
        <begin position="87"/>
        <end position="170"/>
    </location>
</feature>
<dbReference type="SUPFAM" id="SSF53098">
    <property type="entry name" value="Ribonuclease H-like"/>
    <property type="match status" value="1"/>
</dbReference>
<feature type="region of interest" description="Disordered" evidence="1">
    <location>
        <begin position="199"/>
        <end position="259"/>
    </location>
</feature>
<dbReference type="AlphaFoldDB" id="A0A9N7N7M5"/>
<dbReference type="InterPro" id="IPR012337">
    <property type="entry name" value="RNaseH-like_sf"/>
</dbReference>
<evidence type="ECO:0000259" key="2">
    <source>
        <dbReference type="Pfam" id="PF05699"/>
    </source>
</evidence>
<dbReference type="OrthoDB" id="1721065at2759"/>
<comment type="caution">
    <text evidence="3">The sequence shown here is derived from an EMBL/GenBank/DDBJ whole genome shotgun (WGS) entry which is preliminary data.</text>
</comment>
<reference evidence="3" key="1">
    <citation type="submission" date="2019-12" db="EMBL/GenBank/DDBJ databases">
        <authorList>
            <person name="Scholes J."/>
        </authorList>
    </citation>
    <scope>NUCLEOTIDE SEQUENCE</scope>
</reference>
<dbReference type="InterPro" id="IPR008906">
    <property type="entry name" value="HATC_C_dom"/>
</dbReference>
<protein>
    <submittedName>
        <fullName evidence="3">Zinc finger BED domain-containing protein DAYSLEEPER</fullName>
    </submittedName>
</protein>
<gene>
    <name evidence="3" type="ORF">SHERM_20849</name>
</gene>
<name>A0A9N7N7M5_STRHE</name>
<evidence type="ECO:0000313" key="4">
    <source>
        <dbReference type="Proteomes" id="UP001153555"/>
    </source>
</evidence>
<accession>A0A9N7N7M5</accession>
<evidence type="ECO:0000313" key="3">
    <source>
        <dbReference type="EMBL" id="CAA0823702.1"/>
    </source>
</evidence>
<proteinExistence type="predicted"/>
<dbReference type="EMBL" id="CACSLK010024540">
    <property type="protein sequence ID" value="CAA0823702.1"/>
    <property type="molecule type" value="Genomic_DNA"/>
</dbReference>
<dbReference type="Pfam" id="PF05699">
    <property type="entry name" value="Dimer_Tnp_hAT"/>
    <property type="match status" value="1"/>
</dbReference>
<dbReference type="PANTHER" id="PTHR23272">
    <property type="entry name" value="BED FINGER-RELATED"/>
    <property type="match status" value="1"/>
</dbReference>
<keyword evidence="4" id="KW-1185">Reference proteome</keyword>
<dbReference type="GO" id="GO:0046983">
    <property type="term" value="F:protein dimerization activity"/>
    <property type="evidence" value="ECO:0007669"/>
    <property type="project" value="InterPro"/>
</dbReference>
<dbReference type="Proteomes" id="UP001153555">
    <property type="component" value="Unassembled WGS sequence"/>
</dbReference>
<sequence length="259" mass="29139">MELQLGELGYTLDEVEPLKSRVKTHLYLMYETYKGTEKPHVNVHEDGDDGVDLGDDDDIDDDDVELRIERRLNRQRKEAKLKEIANEVDKYFNDAYESTKNDDFDLLGWWKSKISSYSILSKVAKDVLAFPSSTVASENAFSLGGRIVDPFRASLTSRMVEALVCTNDWLRGEEFQFYKETTEEDLEFYMELEQLEQSIPNTNEMPPPPSKTKSANPPESGVNKLSSHPSRGGKGGRGRSNRGGRGGGATSSSKLIDEE</sequence>
<dbReference type="PANTHER" id="PTHR23272:SF184">
    <property type="entry name" value="OS03G0311250 PROTEIN"/>
    <property type="match status" value="1"/>
</dbReference>